<evidence type="ECO:0000259" key="1">
    <source>
        <dbReference type="Pfam" id="PF14090"/>
    </source>
</evidence>
<proteinExistence type="predicted"/>
<dbReference type="RefSeq" id="WP_158218651.1">
    <property type="nucleotide sequence ID" value="NZ_CADIJU010000004.1"/>
</dbReference>
<sequence length="80" mass="9037">MRNDKSTSGAAQQRRILEALAMRPHTSYELRKLGCYQPNTRILELRRKGYNISTERVSIWDDDGYGHEGVALYSLHGGGA</sequence>
<gene>
    <name evidence="2" type="ORF">DFP87_102378</name>
</gene>
<dbReference type="Proteomes" id="UP000252124">
    <property type="component" value="Unassembled WGS sequence"/>
</dbReference>
<name>A0ABX9GE67_9BURK</name>
<dbReference type="GeneID" id="99730865"/>
<evidence type="ECO:0000313" key="2">
    <source>
        <dbReference type="EMBL" id="RBP22634.1"/>
    </source>
</evidence>
<evidence type="ECO:0000313" key="3">
    <source>
        <dbReference type="Proteomes" id="UP000252124"/>
    </source>
</evidence>
<comment type="caution">
    <text evidence="2">The sequence shown here is derived from an EMBL/GenBank/DDBJ whole genome shotgun (WGS) entry which is preliminary data.</text>
</comment>
<organism evidence="2 3">
    <name type="scientific">Achromobacter marplatensis</name>
    <dbReference type="NCBI Taxonomy" id="470868"/>
    <lineage>
        <taxon>Bacteria</taxon>
        <taxon>Pseudomonadati</taxon>
        <taxon>Pseudomonadota</taxon>
        <taxon>Betaproteobacteria</taxon>
        <taxon>Burkholderiales</taxon>
        <taxon>Alcaligenaceae</taxon>
        <taxon>Achromobacter</taxon>
    </lineage>
</organism>
<dbReference type="InterPro" id="IPR055245">
    <property type="entry name" value="HTH_proteobacteria"/>
</dbReference>
<dbReference type="Pfam" id="PF14090">
    <property type="entry name" value="HTH_39"/>
    <property type="match status" value="1"/>
</dbReference>
<reference evidence="2 3" key="1">
    <citation type="submission" date="2018-06" db="EMBL/GenBank/DDBJ databases">
        <title>Genomic Encyclopedia of Type Strains, Phase III (KMG-III): the genomes of soil and plant-associated and newly described type strains.</title>
        <authorList>
            <person name="Whitman W."/>
        </authorList>
    </citation>
    <scope>NUCLEOTIDE SEQUENCE [LARGE SCALE GENOMIC DNA]</scope>
    <source>
        <strain evidence="2 3">CECT 7342</strain>
    </source>
</reference>
<dbReference type="EMBL" id="QNRM01000002">
    <property type="protein sequence ID" value="RBP22634.1"/>
    <property type="molecule type" value="Genomic_DNA"/>
</dbReference>
<feature type="domain" description="Winged helix-turn-helix" evidence="1">
    <location>
        <begin position="12"/>
        <end position="75"/>
    </location>
</feature>
<keyword evidence="3" id="KW-1185">Reference proteome</keyword>
<accession>A0ABX9GE67</accession>
<protein>
    <submittedName>
        <fullName evidence="2">Helix-turn-helix protein</fullName>
    </submittedName>
</protein>